<evidence type="ECO:0000256" key="1">
    <source>
        <dbReference type="SAM" id="Phobius"/>
    </source>
</evidence>
<keyword evidence="1" id="KW-0812">Transmembrane</keyword>
<keyword evidence="1" id="KW-0472">Membrane</keyword>
<keyword evidence="1" id="KW-1133">Transmembrane helix</keyword>
<feature type="domain" description="Chemotaxis methyl-accepting receptor HlyB-like 4HB MCP" evidence="2">
    <location>
        <begin position="2"/>
        <end position="159"/>
    </location>
</feature>
<dbReference type="RefSeq" id="WP_105072136.1">
    <property type="nucleotide sequence ID" value="NZ_MTPW01000001.1"/>
</dbReference>
<dbReference type="Pfam" id="PF12729">
    <property type="entry name" value="4HB_MCP_1"/>
    <property type="match status" value="1"/>
</dbReference>
<organism evidence="3 4">
    <name type="scientific">Nonlabens arenilitoris</name>
    <dbReference type="NCBI Taxonomy" id="1217969"/>
    <lineage>
        <taxon>Bacteria</taxon>
        <taxon>Pseudomonadati</taxon>
        <taxon>Bacteroidota</taxon>
        <taxon>Flavobacteriia</taxon>
        <taxon>Flavobacteriales</taxon>
        <taxon>Flavobacteriaceae</taxon>
        <taxon>Nonlabens</taxon>
    </lineage>
</organism>
<proteinExistence type="predicted"/>
<evidence type="ECO:0000313" key="4">
    <source>
        <dbReference type="Proteomes" id="UP000239747"/>
    </source>
</evidence>
<sequence>MVSNKIKWSVGLFLVIALILATNFIDRNNFKRVQDSVSTIYEDRLVAKDLIYDIQLEIHEKELLIALNNTTAYLSQKNKAQNELNDSMTQFSTTKLTLEEEKVFNNLETELAALFTLENATNFTAVNGQDNSRLQQQLDLINETLLKLSDIQIKEGNRQMHIGKKAMASMELLTQMEVWIMIVLAIIIQVIILYNPKKN</sequence>
<dbReference type="InterPro" id="IPR024478">
    <property type="entry name" value="HlyB_4HB_MCP"/>
</dbReference>
<name>A0A2S7UER2_9FLAO</name>
<dbReference type="OrthoDB" id="979566at2"/>
<protein>
    <recommendedName>
        <fullName evidence="2">Chemotaxis methyl-accepting receptor HlyB-like 4HB MCP domain-containing protein</fullName>
    </recommendedName>
</protein>
<dbReference type="AlphaFoldDB" id="A0A2S7UER2"/>
<dbReference type="Proteomes" id="UP000239747">
    <property type="component" value="Unassembled WGS sequence"/>
</dbReference>
<feature type="transmembrane region" description="Helical" evidence="1">
    <location>
        <begin position="6"/>
        <end position="25"/>
    </location>
</feature>
<accession>A0A2S7UER2</accession>
<keyword evidence="4" id="KW-1185">Reference proteome</keyword>
<reference evidence="3 4" key="1">
    <citation type="submission" date="2017-01" db="EMBL/GenBank/DDBJ databases">
        <title>Trade-off between light-utilization and light-protection in marine flavobacteria.</title>
        <authorList>
            <person name="Kumagai Y."/>
            <person name="Yoshizawa S."/>
            <person name="Kogure K."/>
            <person name="Iwasaki W."/>
        </authorList>
    </citation>
    <scope>NUCLEOTIDE SEQUENCE [LARGE SCALE GENOMIC DNA]</scope>
    <source>
        <strain evidence="3 4">KCTC 32109</strain>
    </source>
</reference>
<dbReference type="EMBL" id="MTPW01000001">
    <property type="protein sequence ID" value="PQJ33081.1"/>
    <property type="molecule type" value="Genomic_DNA"/>
</dbReference>
<gene>
    <name evidence="3" type="ORF">BST92_14640</name>
</gene>
<evidence type="ECO:0000259" key="2">
    <source>
        <dbReference type="Pfam" id="PF12729"/>
    </source>
</evidence>
<comment type="caution">
    <text evidence="3">The sequence shown here is derived from an EMBL/GenBank/DDBJ whole genome shotgun (WGS) entry which is preliminary data.</text>
</comment>
<evidence type="ECO:0000313" key="3">
    <source>
        <dbReference type="EMBL" id="PQJ33081.1"/>
    </source>
</evidence>
<feature type="transmembrane region" description="Helical" evidence="1">
    <location>
        <begin position="172"/>
        <end position="194"/>
    </location>
</feature>